<dbReference type="RefSeq" id="WP_170034154.1">
    <property type="nucleotide sequence ID" value="NZ_JABDTL010000001.1"/>
</dbReference>
<name>A0A841H6X5_9BACT</name>
<dbReference type="Pfam" id="PF14258">
    <property type="entry name" value="DUF4350"/>
    <property type="match status" value="1"/>
</dbReference>
<comment type="caution">
    <text evidence="3">The sequence shown here is derived from an EMBL/GenBank/DDBJ whole genome shotgun (WGS) entry which is preliminary data.</text>
</comment>
<protein>
    <recommendedName>
        <fullName evidence="2">DUF4350 domain-containing protein</fullName>
    </recommendedName>
</protein>
<keyword evidence="4" id="KW-1185">Reference proteome</keyword>
<dbReference type="EMBL" id="JACHIA010000026">
    <property type="protein sequence ID" value="MBB6073596.1"/>
    <property type="molecule type" value="Genomic_DNA"/>
</dbReference>
<feature type="region of interest" description="Disordered" evidence="1">
    <location>
        <begin position="131"/>
        <end position="151"/>
    </location>
</feature>
<evidence type="ECO:0000313" key="3">
    <source>
        <dbReference type="EMBL" id="MBB6073596.1"/>
    </source>
</evidence>
<evidence type="ECO:0000259" key="2">
    <source>
        <dbReference type="Pfam" id="PF14258"/>
    </source>
</evidence>
<evidence type="ECO:0000256" key="1">
    <source>
        <dbReference type="SAM" id="MobiDB-lite"/>
    </source>
</evidence>
<dbReference type="Gene3D" id="3.40.50.880">
    <property type="match status" value="1"/>
</dbReference>
<sequence>MGSRRDTLLLFALIVLVLLMGFLARSTEGTGAQDFRASSFLTGPAGMGALYQTLRELDLPVHRRTQPYVDADPVGRVTVLIAPEESPSPAEAHAILQAVREGGTLIFALHPAVGGGPLYDSLGVYPHSLREPGRGTPEYSAGREARTEPHPWTQGTAAVKGVRTTFADSSEALARRGATRLLSVGREVAALSWREGRGQVMVWADPVPLTNQHLRTSGAAAIFARAAAQGAGADGRIEFGEWYHGFRGEGSVVRGLRLFLAHHPAGHAALQVMAVLLLLLAVAGRRFGTALPPAPARRRSPLEHVEALAGAYRQAGAQRTARRLLVAGLARRLGRRAPADEAGAAELIGRLSASSPVGRDAAAALQTEWKRGSDADLVSVARGVDRLLDEVRKP</sequence>
<feature type="domain" description="DUF4350" evidence="2">
    <location>
        <begin position="42"/>
        <end position="221"/>
    </location>
</feature>
<reference evidence="3 4" key="1">
    <citation type="submission" date="2020-08" db="EMBL/GenBank/DDBJ databases">
        <title>Genomic Encyclopedia of Type Strains, Phase IV (KMG-IV): sequencing the most valuable type-strain genomes for metagenomic binning, comparative biology and taxonomic classification.</title>
        <authorList>
            <person name="Goeker M."/>
        </authorList>
    </citation>
    <scope>NUCLEOTIDE SEQUENCE [LARGE SCALE GENOMIC DNA]</scope>
    <source>
        <strain evidence="3 4">DSM 29007</strain>
    </source>
</reference>
<organism evidence="3 4">
    <name type="scientific">Longimicrobium terrae</name>
    <dbReference type="NCBI Taxonomy" id="1639882"/>
    <lineage>
        <taxon>Bacteria</taxon>
        <taxon>Pseudomonadati</taxon>
        <taxon>Gemmatimonadota</taxon>
        <taxon>Longimicrobiia</taxon>
        <taxon>Longimicrobiales</taxon>
        <taxon>Longimicrobiaceae</taxon>
        <taxon>Longimicrobium</taxon>
    </lineage>
</organism>
<dbReference type="SUPFAM" id="SSF52317">
    <property type="entry name" value="Class I glutamine amidotransferase-like"/>
    <property type="match status" value="1"/>
</dbReference>
<evidence type="ECO:0000313" key="4">
    <source>
        <dbReference type="Proteomes" id="UP000582837"/>
    </source>
</evidence>
<gene>
    <name evidence="3" type="ORF">HNQ61_005267</name>
</gene>
<proteinExistence type="predicted"/>
<dbReference type="AlphaFoldDB" id="A0A841H6X5"/>
<accession>A0A841H6X5</accession>
<dbReference type="Proteomes" id="UP000582837">
    <property type="component" value="Unassembled WGS sequence"/>
</dbReference>
<dbReference type="InterPro" id="IPR025646">
    <property type="entry name" value="DUF4350"/>
</dbReference>
<dbReference type="InterPro" id="IPR029062">
    <property type="entry name" value="Class_I_gatase-like"/>
</dbReference>